<dbReference type="RefSeq" id="XP_033570650.1">
    <property type="nucleotide sequence ID" value="XM_033721106.1"/>
</dbReference>
<dbReference type="OrthoDB" id="5354320at2759"/>
<gene>
    <name evidence="3 5" type="ORF">BDZ99DRAFT_467819</name>
</gene>
<reference evidence="5" key="3">
    <citation type="submission" date="2025-04" db="UniProtKB">
        <authorList>
            <consortium name="RefSeq"/>
        </authorList>
    </citation>
    <scope>IDENTIFICATION</scope>
    <source>
        <strain evidence="5">CBS 304.34</strain>
    </source>
</reference>
<dbReference type="PANTHER" id="PTHR48081:SF25">
    <property type="entry name" value="PUTATIVE (AFU_ORTHOLOGUE AFUA_3G11560)-RELATED"/>
    <property type="match status" value="1"/>
</dbReference>
<dbReference type="InterPro" id="IPR050300">
    <property type="entry name" value="GDXG_lipolytic_enzyme"/>
</dbReference>
<dbReference type="InterPro" id="IPR013094">
    <property type="entry name" value="AB_hydrolase_3"/>
</dbReference>
<evidence type="ECO:0000259" key="2">
    <source>
        <dbReference type="Pfam" id="PF07859"/>
    </source>
</evidence>
<dbReference type="SUPFAM" id="SSF53474">
    <property type="entry name" value="alpha/beta-Hydrolases"/>
    <property type="match status" value="1"/>
</dbReference>
<evidence type="ECO:0000313" key="4">
    <source>
        <dbReference type="Proteomes" id="UP000504636"/>
    </source>
</evidence>
<dbReference type="PANTHER" id="PTHR48081">
    <property type="entry name" value="AB HYDROLASE SUPERFAMILY PROTEIN C4A8.06C"/>
    <property type="match status" value="1"/>
</dbReference>
<sequence>MSLLYPPDDAYHAGVPPEKIVFGGDSAGGNLSTALLQFLLQLHRSCAPNELPSVSWNNKICTIPLPAGVALFSPWLDVTRSLPSIEGNVIYDYLPPPSITEKSTFPPDFVWPTDPPRVDLFCEGSALCHPLVSPLAAMSWENSPPIFVVSGDETLADEASVFAQRLARQGVKVVWDRFEAMPHCFAMVLEGLEGSRMCFTDYTDFCKRVMQSPGSINIEGYFISAKTLAKKHVDVENLVDISDQEALDIMRAAQKRRITGKEREGKALPML</sequence>
<dbReference type="Pfam" id="PF07859">
    <property type="entry name" value="Abhydrolase_3"/>
    <property type="match status" value="1"/>
</dbReference>
<organism evidence="3">
    <name type="scientific">Mytilinidion resinicola</name>
    <dbReference type="NCBI Taxonomy" id="574789"/>
    <lineage>
        <taxon>Eukaryota</taxon>
        <taxon>Fungi</taxon>
        <taxon>Dikarya</taxon>
        <taxon>Ascomycota</taxon>
        <taxon>Pezizomycotina</taxon>
        <taxon>Dothideomycetes</taxon>
        <taxon>Pleosporomycetidae</taxon>
        <taxon>Mytilinidiales</taxon>
        <taxon>Mytilinidiaceae</taxon>
        <taxon>Mytilinidion</taxon>
    </lineage>
</organism>
<keyword evidence="1 3" id="KW-0378">Hydrolase</keyword>
<dbReference type="Gene3D" id="3.40.50.1820">
    <property type="entry name" value="alpha/beta hydrolase"/>
    <property type="match status" value="1"/>
</dbReference>
<dbReference type="GeneID" id="54461999"/>
<protein>
    <submittedName>
        <fullName evidence="3 5">Alpha/beta-hydrolase</fullName>
    </submittedName>
</protein>
<evidence type="ECO:0000313" key="3">
    <source>
        <dbReference type="EMBL" id="KAF2803686.1"/>
    </source>
</evidence>
<name>A0A6A6Y4G0_9PEZI</name>
<accession>A0A6A6Y4G0</accession>
<dbReference type="AlphaFoldDB" id="A0A6A6Y4G0"/>
<reference evidence="5" key="2">
    <citation type="submission" date="2020-04" db="EMBL/GenBank/DDBJ databases">
        <authorList>
            <consortium name="NCBI Genome Project"/>
        </authorList>
    </citation>
    <scope>NUCLEOTIDE SEQUENCE</scope>
    <source>
        <strain evidence="5">CBS 304.34</strain>
    </source>
</reference>
<evidence type="ECO:0000313" key="5">
    <source>
        <dbReference type="RefSeq" id="XP_033570650.1"/>
    </source>
</evidence>
<evidence type="ECO:0000256" key="1">
    <source>
        <dbReference type="ARBA" id="ARBA00022801"/>
    </source>
</evidence>
<dbReference type="InterPro" id="IPR029058">
    <property type="entry name" value="AB_hydrolase_fold"/>
</dbReference>
<dbReference type="GO" id="GO:0016787">
    <property type="term" value="F:hydrolase activity"/>
    <property type="evidence" value="ECO:0007669"/>
    <property type="project" value="UniProtKB-KW"/>
</dbReference>
<proteinExistence type="predicted"/>
<reference evidence="3 5" key="1">
    <citation type="journal article" date="2020" name="Stud. Mycol.">
        <title>101 Dothideomycetes genomes: a test case for predicting lifestyles and emergence of pathogens.</title>
        <authorList>
            <person name="Haridas S."/>
            <person name="Albert R."/>
            <person name="Binder M."/>
            <person name="Bloem J."/>
            <person name="Labutti K."/>
            <person name="Salamov A."/>
            <person name="Andreopoulos B."/>
            <person name="Baker S."/>
            <person name="Barry K."/>
            <person name="Bills G."/>
            <person name="Bluhm B."/>
            <person name="Cannon C."/>
            <person name="Castanera R."/>
            <person name="Culley D."/>
            <person name="Daum C."/>
            <person name="Ezra D."/>
            <person name="Gonzalez J."/>
            <person name="Henrissat B."/>
            <person name="Kuo A."/>
            <person name="Liang C."/>
            <person name="Lipzen A."/>
            <person name="Lutzoni F."/>
            <person name="Magnuson J."/>
            <person name="Mondo S."/>
            <person name="Nolan M."/>
            <person name="Ohm R."/>
            <person name="Pangilinan J."/>
            <person name="Park H.-J."/>
            <person name="Ramirez L."/>
            <person name="Alfaro M."/>
            <person name="Sun H."/>
            <person name="Tritt A."/>
            <person name="Yoshinaga Y."/>
            <person name="Zwiers L.-H."/>
            <person name="Turgeon B."/>
            <person name="Goodwin S."/>
            <person name="Spatafora J."/>
            <person name="Crous P."/>
            <person name="Grigoriev I."/>
        </authorList>
    </citation>
    <scope>NUCLEOTIDE SEQUENCE</scope>
    <source>
        <strain evidence="3 5">CBS 304.34</strain>
    </source>
</reference>
<feature type="domain" description="Alpha/beta hydrolase fold-3" evidence="2">
    <location>
        <begin position="12"/>
        <end position="186"/>
    </location>
</feature>
<dbReference type="EMBL" id="MU003716">
    <property type="protein sequence ID" value="KAF2803686.1"/>
    <property type="molecule type" value="Genomic_DNA"/>
</dbReference>
<dbReference type="Proteomes" id="UP000504636">
    <property type="component" value="Unplaced"/>
</dbReference>
<keyword evidence="4" id="KW-1185">Reference proteome</keyword>